<organism evidence="1 2">
    <name type="scientific">Pectobacterium parvum</name>
    <dbReference type="NCBI Taxonomy" id="2778550"/>
    <lineage>
        <taxon>Bacteria</taxon>
        <taxon>Pseudomonadati</taxon>
        <taxon>Pseudomonadota</taxon>
        <taxon>Gammaproteobacteria</taxon>
        <taxon>Enterobacterales</taxon>
        <taxon>Pectobacteriaceae</taxon>
        <taxon>Pectobacterium</taxon>
    </lineage>
</organism>
<evidence type="ECO:0000313" key="2">
    <source>
        <dbReference type="Proteomes" id="UP000464054"/>
    </source>
</evidence>
<dbReference type="AlphaFoldDB" id="A0AAP9LDY6"/>
<proteinExistence type="predicted"/>
<accession>A0AAP9LDY6</accession>
<reference evidence="2" key="1">
    <citation type="submission" date="2019-11" db="EMBL/GenBank/DDBJ databases">
        <authorList>
            <person name="Jee S."/>
        </authorList>
    </citation>
    <scope>NUCLEOTIDE SEQUENCE [LARGE SCALE GENOMIC DNA]</scope>
    <source>
        <strain evidence="2">PZ1</strain>
    </source>
</reference>
<protein>
    <submittedName>
        <fullName evidence="1">Uncharacterized protein</fullName>
    </submittedName>
</protein>
<sequence>MGFLAKFLVSINSHGIISKIVGILTVFNVAKTDSVITGDVNHIVLITDYLRNKHRDVLYNTLYEAGNDKSDIQKIWSVVKHIIPFYDCVEGIINKDIEHAVPACLIDAISFISVFGSVASLNGKFGMGLVRGGLVAHLQ</sequence>
<name>A0AAP9LDY6_9GAMM</name>
<evidence type="ECO:0000313" key="1">
    <source>
        <dbReference type="EMBL" id="QHQ25695.1"/>
    </source>
</evidence>
<dbReference type="EMBL" id="CP046377">
    <property type="protein sequence ID" value="QHQ25695.1"/>
    <property type="molecule type" value="Genomic_DNA"/>
</dbReference>
<gene>
    <name evidence="1" type="ORF">GMX10_17865</name>
</gene>
<dbReference type="Proteomes" id="UP000464054">
    <property type="component" value="Chromosome"/>
</dbReference>